<dbReference type="InterPro" id="IPR018823">
    <property type="entry name" value="ArAE_2_N"/>
</dbReference>
<dbReference type="EMBL" id="JBFXLU010000007">
    <property type="protein sequence ID" value="KAL2856497.1"/>
    <property type="molecule type" value="Genomic_DNA"/>
</dbReference>
<evidence type="ECO:0000313" key="11">
    <source>
        <dbReference type="Proteomes" id="UP001610446"/>
    </source>
</evidence>
<feature type="transmembrane region" description="Helical" evidence="6">
    <location>
        <begin position="673"/>
        <end position="691"/>
    </location>
</feature>
<feature type="transmembrane region" description="Helical" evidence="6">
    <location>
        <begin position="738"/>
        <end position="755"/>
    </location>
</feature>
<evidence type="ECO:0000256" key="1">
    <source>
        <dbReference type="ARBA" id="ARBA00004141"/>
    </source>
</evidence>
<evidence type="ECO:0000256" key="5">
    <source>
        <dbReference type="SAM" id="MobiDB-lite"/>
    </source>
</evidence>
<evidence type="ECO:0000256" key="6">
    <source>
        <dbReference type="SAM" id="Phobius"/>
    </source>
</evidence>
<feature type="transmembrane region" description="Helical" evidence="6">
    <location>
        <begin position="206"/>
        <end position="225"/>
    </location>
</feature>
<feature type="region of interest" description="Disordered" evidence="5">
    <location>
        <begin position="332"/>
        <end position="355"/>
    </location>
</feature>
<feature type="transmembrane region" description="Helical" evidence="6">
    <location>
        <begin position="145"/>
        <end position="164"/>
    </location>
</feature>
<feature type="transmembrane region" description="Helical" evidence="6">
    <location>
        <begin position="589"/>
        <end position="609"/>
    </location>
</feature>
<comment type="caution">
    <text evidence="10">The sequence shown here is derived from an EMBL/GenBank/DDBJ whole genome shotgun (WGS) entry which is preliminary data.</text>
</comment>
<feature type="compositionally biased region" description="Basic and acidic residues" evidence="5">
    <location>
        <begin position="344"/>
        <end position="355"/>
    </location>
</feature>
<feature type="region of interest" description="Disordered" evidence="5">
    <location>
        <begin position="529"/>
        <end position="548"/>
    </location>
</feature>
<evidence type="ECO:0008006" key="12">
    <source>
        <dbReference type="Google" id="ProtNLM"/>
    </source>
</evidence>
<dbReference type="PANTHER" id="PTHR37994:SF3">
    <property type="entry name" value="ER TRANSPORTER 6TM N-TERMINAL DOMAIN-CONTAINING PROTEIN"/>
    <property type="match status" value="1"/>
</dbReference>
<evidence type="ECO:0000259" key="9">
    <source>
        <dbReference type="Pfam" id="PF13515"/>
    </source>
</evidence>
<evidence type="ECO:0000256" key="3">
    <source>
        <dbReference type="ARBA" id="ARBA00022989"/>
    </source>
</evidence>
<dbReference type="InterPro" id="IPR018820">
    <property type="entry name" value="BRE4-related_DUF2421"/>
</dbReference>
<feature type="domain" description="DUF2421" evidence="7">
    <location>
        <begin position="755"/>
        <end position="975"/>
    </location>
</feature>
<sequence length="985" mass="108004">MAGLEATQKFQRRLAPFLNHFSVREFKTIFRCWVAAWVACILMFIQPVLSDFGADVFFACVVLFIIPPSGGLFEYILGAISIFVGICLAWAWGVITLKAALAARPGAETQALLMSMQEAISIQVQNTGESPGIISQRLIFDGWMLDTRVTVIIYCMLCPFIYFMARLRAANQKATLTFVFATIITGSFLCFGPLLPSFDGTLPLPLVKPAAVGVGLGLACTLLFFPQTAVGITLEGISDVVEDLKPLLRSSTNTNIEHLGKCQAKVVHTYQKLEPCFAFLPLDLSIGCWGADVVHGFNEPIQNLVIAILALSDFHRSGIQGDMQIKELRDQLVDSSDGEPDEEKPDHQKSREVGAHQRAQLAAIVSALYEEDSSFFDELAPKLRGTALTAVQGCLEGLTVIQESLQFVGRQHWYHTVSSAEHDQVSQRIQSVLGTLRETHITFLRHMTEGLEETYGPSLGGDERPKHNLSGVIISIGFQEHMVNALTSTEILLQQVSKHFSFASRVRPWWPTSIKYAVAWALEKRAKAPTMRSGATSETPDRPERTKATMTTTHEGKRVLQARHGYRPRPRHPVGKAVIGLYHWLTCDAGLYALRMVIVTIAVSITAVLPSTAGFFYREKGLWALITAQLGLGIYMPDFTFSTFGPAAGTVAGGLLGLLGWYMGSGGGPGNPYGLSAICAVFLPILLWVRLHVPPDHIPGGTLIAVTFLLVIIYSYVDTHNPTYGDPGVGYNVFWRRVLLILIGSGAATIVQIFPRPPSATHHVCKSLSRSVRTLSDYYALLLSSWSEPNPDGYARALGEPIWMELTQALHTLTDPISNLRFEFSSSRFDSISLEQIRQICHAINNNLASLRKASATLPHPYRDQLAHMTGMLDQRCIGEVMAVLGIAEQALRTGDAPPEILPTPLVRQALEFQFGPTRHNGETAGCGGNFVVSAEMFKDKDYCQLCVALAAYIRFLTAVDELVLVIKGVLGEAHLVAEALADLV</sequence>
<feature type="transmembrane region" description="Helical" evidence="6">
    <location>
        <begin position="75"/>
        <end position="95"/>
    </location>
</feature>
<keyword evidence="2 6" id="KW-0812">Transmembrane</keyword>
<keyword evidence="4 6" id="KW-0472">Membrane</keyword>
<dbReference type="InterPro" id="IPR049453">
    <property type="entry name" value="Memb_transporter_dom"/>
</dbReference>
<keyword evidence="3 6" id="KW-1133">Transmembrane helix</keyword>
<evidence type="ECO:0000256" key="2">
    <source>
        <dbReference type="ARBA" id="ARBA00022692"/>
    </source>
</evidence>
<feature type="transmembrane region" description="Helical" evidence="6">
    <location>
        <begin position="643"/>
        <end position="661"/>
    </location>
</feature>
<feature type="transmembrane region" description="Helical" evidence="6">
    <location>
        <begin position="697"/>
        <end position="717"/>
    </location>
</feature>
<dbReference type="Pfam" id="PF10334">
    <property type="entry name" value="BRE4"/>
    <property type="match status" value="1"/>
</dbReference>
<feature type="transmembrane region" description="Helical" evidence="6">
    <location>
        <begin position="176"/>
        <end position="194"/>
    </location>
</feature>
<evidence type="ECO:0000259" key="8">
    <source>
        <dbReference type="Pfam" id="PF10337"/>
    </source>
</evidence>
<keyword evidence="11" id="KW-1185">Reference proteome</keyword>
<feature type="domain" description="Integral membrane bound transporter" evidence="9">
    <location>
        <begin position="616"/>
        <end position="750"/>
    </location>
</feature>
<feature type="transmembrane region" description="Helical" evidence="6">
    <location>
        <begin position="28"/>
        <end position="45"/>
    </location>
</feature>
<dbReference type="PANTHER" id="PTHR37994">
    <property type="entry name" value="ARAE_2_N DOMAIN-CONTAINING PROTEIN-RELATED"/>
    <property type="match status" value="1"/>
</dbReference>
<dbReference type="Proteomes" id="UP001610446">
    <property type="component" value="Unassembled WGS sequence"/>
</dbReference>
<feature type="transmembrane region" description="Helical" evidence="6">
    <location>
        <begin position="52"/>
        <end position="69"/>
    </location>
</feature>
<name>A0ABR4KYZ8_9EURO</name>
<feature type="domain" description="Putative ER transporter 6TM N-terminal" evidence="8">
    <location>
        <begin position="17"/>
        <end position="448"/>
    </location>
</feature>
<evidence type="ECO:0000313" key="10">
    <source>
        <dbReference type="EMBL" id="KAL2856497.1"/>
    </source>
</evidence>
<organism evidence="10 11">
    <name type="scientific">Aspergillus pseudoustus</name>
    <dbReference type="NCBI Taxonomy" id="1810923"/>
    <lineage>
        <taxon>Eukaryota</taxon>
        <taxon>Fungi</taxon>
        <taxon>Dikarya</taxon>
        <taxon>Ascomycota</taxon>
        <taxon>Pezizomycotina</taxon>
        <taxon>Eurotiomycetes</taxon>
        <taxon>Eurotiomycetidae</taxon>
        <taxon>Eurotiales</taxon>
        <taxon>Aspergillaceae</taxon>
        <taxon>Aspergillus</taxon>
        <taxon>Aspergillus subgen. Nidulantes</taxon>
    </lineage>
</organism>
<evidence type="ECO:0000259" key="7">
    <source>
        <dbReference type="Pfam" id="PF10334"/>
    </source>
</evidence>
<accession>A0ABR4KYZ8</accession>
<comment type="subcellular location">
    <subcellularLocation>
        <location evidence="1">Membrane</location>
        <topology evidence="1">Multi-pass membrane protein</topology>
    </subcellularLocation>
</comment>
<reference evidence="10 11" key="1">
    <citation type="submission" date="2024-07" db="EMBL/GenBank/DDBJ databases">
        <title>Section-level genome sequencing and comparative genomics of Aspergillus sections Usti and Cavernicolus.</title>
        <authorList>
            <consortium name="Lawrence Berkeley National Laboratory"/>
            <person name="Nybo J.L."/>
            <person name="Vesth T.C."/>
            <person name="Theobald S."/>
            <person name="Frisvad J.C."/>
            <person name="Larsen T.O."/>
            <person name="Kjaerboelling I."/>
            <person name="Rothschild-Mancinelli K."/>
            <person name="Lyhne E.K."/>
            <person name="Kogle M.E."/>
            <person name="Barry K."/>
            <person name="Clum A."/>
            <person name="Na H."/>
            <person name="Ledsgaard L."/>
            <person name="Lin J."/>
            <person name="Lipzen A."/>
            <person name="Kuo A."/>
            <person name="Riley R."/>
            <person name="Mondo S."/>
            <person name="Labutti K."/>
            <person name="Haridas S."/>
            <person name="Pangalinan J."/>
            <person name="Salamov A.A."/>
            <person name="Simmons B.A."/>
            <person name="Magnuson J.K."/>
            <person name="Chen J."/>
            <person name="Drula E."/>
            <person name="Henrissat B."/>
            <person name="Wiebenga A."/>
            <person name="Lubbers R.J."/>
            <person name="Gomes A.C."/>
            <person name="Makela M.R."/>
            <person name="Stajich J."/>
            <person name="Grigoriev I.V."/>
            <person name="Mortensen U.H."/>
            <person name="De Vries R.P."/>
            <person name="Baker S.E."/>
            <person name="Andersen M.R."/>
        </authorList>
    </citation>
    <scope>NUCLEOTIDE SEQUENCE [LARGE SCALE GENOMIC DNA]</scope>
    <source>
        <strain evidence="10 11">CBS 123904</strain>
    </source>
</reference>
<dbReference type="Pfam" id="PF13515">
    <property type="entry name" value="FUSC_2"/>
    <property type="match status" value="1"/>
</dbReference>
<gene>
    <name evidence="10" type="ORF">BJY01DRAFT_263528</name>
</gene>
<protein>
    <recommendedName>
        <fullName evidence="12">ER transporter 6TM N-terminal domain-containing protein</fullName>
    </recommendedName>
</protein>
<dbReference type="Pfam" id="PF10337">
    <property type="entry name" value="ArAE_2_N"/>
    <property type="match status" value="1"/>
</dbReference>
<proteinExistence type="predicted"/>
<evidence type="ECO:0000256" key="4">
    <source>
        <dbReference type="ARBA" id="ARBA00023136"/>
    </source>
</evidence>